<proteinExistence type="predicted"/>
<dbReference type="AlphaFoldDB" id="X1TYY0"/>
<protein>
    <submittedName>
        <fullName evidence="1">Uncharacterized protein</fullName>
    </submittedName>
</protein>
<gene>
    <name evidence="1" type="ORF">S12H4_54469</name>
</gene>
<name>X1TYY0_9ZZZZ</name>
<accession>X1TYY0</accession>
<reference evidence="1" key="1">
    <citation type="journal article" date="2014" name="Front. Microbiol.">
        <title>High frequency of phylogenetically diverse reductive dehalogenase-homologous genes in deep subseafloor sedimentary metagenomes.</title>
        <authorList>
            <person name="Kawai M."/>
            <person name="Futagami T."/>
            <person name="Toyoda A."/>
            <person name="Takaki Y."/>
            <person name="Nishi S."/>
            <person name="Hori S."/>
            <person name="Arai W."/>
            <person name="Tsubouchi T."/>
            <person name="Morono Y."/>
            <person name="Uchiyama I."/>
            <person name="Ito T."/>
            <person name="Fujiyama A."/>
            <person name="Inagaki F."/>
            <person name="Takami H."/>
        </authorList>
    </citation>
    <scope>NUCLEOTIDE SEQUENCE</scope>
    <source>
        <strain evidence="1">Expedition CK06-06</strain>
    </source>
</reference>
<comment type="caution">
    <text evidence="1">The sequence shown here is derived from an EMBL/GenBank/DDBJ whole genome shotgun (WGS) entry which is preliminary data.</text>
</comment>
<sequence>WNSPFKIMGKHYGLDIPTLSELLIDTDKEWVDEDGQPRGISNIKEVAQAMATGHIGQCDGTRLLKLPPSMENYVLTSQGPGHLVAWTAGGTYFHRFFPVCIDLSHAEAIVTPDESYDKDAPLTTWDRETYGDAPGDYIKRLTPAVALVDTEAIVVPDQTHQETPSITAAPYSWKKVVDGAVADDGGVETDETGKAQDAVTDDMTLLPVCTNGGLVAGDAYYFGFAYLW</sequence>
<dbReference type="EMBL" id="BARW01034824">
    <property type="protein sequence ID" value="GAJ10513.1"/>
    <property type="molecule type" value="Genomic_DNA"/>
</dbReference>
<organism evidence="1">
    <name type="scientific">marine sediment metagenome</name>
    <dbReference type="NCBI Taxonomy" id="412755"/>
    <lineage>
        <taxon>unclassified sequences</taxon>
        <taxon>metagenomes</taxon>
        <taxon>ecological metagenomes</taxon>
    </lineage>
</organism>
<feature type="non-terminal residue" evidence="1">
    <location>
        <position position="1"/>
    </location>
</feature>
<evidence type="ECO:0000313" key="1">
    <source>
        <dbReference type="EMBL" id="GAJ10513.1"/>
    </source>
</evidence>
<feature type="non-terminal residue" evidence="1">
    <location>
        <position position="228"/>
    </location>
</feature>